<dbReference type="Pfam" id="PF01841">
    <property type="entry name" value="Transglut_core"/>
    <property type="match status" value="1"/>
</dbReference>
<dbReference type="InterPro" id="IPR038765">
    <property type="entry name" value="Papain-like_cys_pep_sf"/>
</dbReference>
<proteinExistence type="predicted"/>
<feature type="transmembrane region" description="Helical" evidence="2">
    <location>
        <begin position="31"/>
        <end position="49"/>
    </location>
</feature>
<dbReference type="Gene3D" id="3.10.620.30">
    <property type="match status" value="1"/>
</dbReference>
<dbReference type="SMART" id="SM00460">
    <property type="entry name" value="TGc"/>
    <property type="match status" value="1"/>
</dbReference>
<keyword evidence="2" id="KW-0812">Transmembrane</keyword>
<feature type="compositionally biased region" description="Low complexity" evidence="1">
    <location>
        <begin position="597"/>
        <end position="612"/>
    </location>
</feature>
<evidence type="ECO:0000259" key="3">
    <source>
        <dbReference type="SMART" id="SM00460"/>
    </source>
</evidence>
<feature type="transmembrane region" description="Helical" evidence="2">
    <location>
        <begin position="218"/>
        <end position="236"/>
    </location>
</feature>
<feature type="transmembrane region" description="Helical" evidence="2">
    <location>
        <begin position="167"/>
        <end position="186"/>
    </location>
</feature>
<dbReference type="InterPro" id="IPR052901">
    <property type="entry name" value="Bact_TGase-like"/>
</dbReference>
<dbReference type="AlphaFoldDB" id="A0A917X628"/>
<name>A0A917X628_9ACTN</name>
<feature type="transmembrane region" description="Helical" evidence="2">
    <location>
        <begin position="144"/>
        <end position="161"/>
    </location>
</feature>
<dbReference type="PANTHER" id="PTHR42736:SF1">
    <property type="entry name" value="PROTEIN-GLUTAMINE GAMMA-GLUTAMYLTRANSFERASE"/>
    <property type="match status" value="1"/>
</dbReference>
<keyword evidence="2" id="KW-0472">Membrane</keyword>
<feature type="transmembrane region" description="Helical" evidence="2">
    <location>
        <begin position="118"/>
        <end position="137"/>
    </location>
</feature>
<dbReference type="SUPFAM" id="SSF54001">
    <property type="entry name" value="Cysteine proteinases"/>
    <property type="match status" value="1"/>
</dbReference>
<evidence type="ECO:0000313" key="4">
    <source>
        <dbReference type="EMBL" id="GGM85240.1"/>
    </source>
</evidence>
<dbReference type="Proteomes" id="UP000642070">
    <property type="component" value="Unassembled WGS sequence"/>
</dbReference>
<evidence type="ECO:0000256" key="1">
    <source>
        <dbReference type="SAM" id="MobiDB-lite"/>
    </source>
</evidence>
<dbReference type="InterPro" id="IPR002931">
    <property type="entry name" value="Transglutaminase-like"/>
</dbReference>
<dbReference type="RefSeq" id="WP_190257506.1">
    <property type="nucleotide sequence ID" value="NZ_BMPI01000100.1"/>
</dbReference>
<gene>
    <name evidence="4" type="ORF">GCM10007977_103690</name>
</gene>
<dbReference type="EMBL" id="BMPI01000100">
    <property type="protein sequence ID" value="GGM85240.1"/>
    <property type="molecule type" value="Genomic_DNA"/>
</dbReference>
<feature type="domain" description="Transglutaminase-like" evidence="3">
    <location>
        <begin position="480"/>
        <end position="550"/>
    </location>
</feature>
<dbReference type="PANTHER" id="PTHR42736">
    <property type="entry name" value="PROTEIN-GLUTAMINE GAMMA-GLUTAMYLTRANSFERASE"/>
    <property type="match status" value="1"/>
</dbReference>
<keyword evidence="2" id="KW-1133">Transmembrane helix</keyword>
<protein>
    <submittedName>
        <fullName evidence="4">Transglutaminase</fullName>
    </submittedName>
</protein>
<feature type="transmembrane region" description="Helical" evidence="2">
    <location>
        <begin position="623"/>
        <end position="643"/>
    </location>
</feature>
<feature type="region of interest" description="Disordered" evidence="1">
    <location>
        <begin position="566"/>
        <end position="613"/>
    </location>
</feature>
<dbReference type="InterPro" id="IPR021878">
    <property type="entry name" value="TgpA_N"/>
</dbReference>
<accession>A0A917X628</accession>
<keyword evidence="5" id="KW-1185">Reference proteome</keyword>
<evidence type="ECO:0000313" key="5">
    <source>
        <dbReference type="Proteomes" id="UP000642070"/>
    </source>
</evidence>
<feature type="transmembrane region" description="Helical" evidence="2">
    <location>
        <begin position="56"/>
        <end position="75"/>
    </location>
</feature>
<evidence type="ECO:0000256" key="2">
    <source>
        <dbReference type="SAM" id="Phobius"/>
    </source>
</evidence>
<reference evidence="4" key="2">
    <citation type="submission" date="2020-09" db="EMBL/GenBank/DDBJ databases">
        <authorList>
            <person name="Sun Q."/>
            <person name="Ohkuma M."/>
        </authorList>
    </citation>
    <scope>NUCLEOTIDE SEQUENCE</scope>
    <source>
        <strain evidence="4">JCM 19831</strain>
    </source>
</reference>
<dbReference type="Pfam" id="PF11992">
    <property type="entry name" value="TgpA_N"/>
    <property type="match status" value="1"/>
</dbReference>
<sequence length="833" mass="89762">MNQRKHLTLIAAGSAFLASLPLINVFEHQTWAIRSFLVVAAMCGVGLLVRSLRAPAWAPTASMALTGLVALTWLFRSHQEFVGIIPSPGTIAHFAELLRTATTEMSEFATPVGDREGFLFLATLGVAVVALLVDLFAVVLRRPALAGLPMLAIYSVPVTVTTESTSWFPFVLGALGFLWLLVTDNVDRVRRFGRRFTGDGRDVDLWEPSPLAAAGQRLGAVGVAAAVLLPLLPFAMPAGVLERFGTGAGGGPGIGGRGGNGRSVSMFALLDGQLNRNKKTDMIKVTNVNDKNPFYLRFNVLEELTNKGFNGKPITGGQSVNSGIAGPTWDPSIKTTTYKANIEVTNELAIAFLPLYIWPTKIEKVDSEWAFDRRTAVVYASKNKQTSAKKKYTVEYVRPDITNDDLRNADPINTNDPQLRDVLSAPANSYVKNLVAELTKGKTTELDKVLAIYNFFAPSNGFVYDTSTGPDTSGTKIVDFLQNKRGYCAQYAAAFGWLLREAKIPSRVAFGFARGGDRQGDTMTLTNINLHAWTEVYFPSFGWLPFDATPATAIIGSVTPSYLPRSDDTVVGDDPVDRGGADPGVDPSAGAAAPGSDQGNNPGTTTGDTGPQKASLLSTIGTVAPWAGGGLLLLLLLLSPALARSRTRRRRLTLAAPGGPVPVAHTPPGMSPDAPTMTVLPVDDQSYVRARADAHSAWDELVDLMIDYHVPTDEAETPRATVDRLVTKERLRDNAAAGVRLLSTAEEHARYARRPLTGRELRTAVSDVQSAFAARAPRKTRILAVVLPPSVLRRWRAAIGIRSSNISVALGRGWDQLARALSVRRFVAKRADR</sequence>
<comment type="caution">
    <text evidence="4">The sequence shown here is derived from an EMBL/GenBank/DDBJ whole genome shotgun (WGS) entry which is preliminary data.</text>
</comment>
<organism evidence="4 5">
    <name type="scientific">Dactylosporangium sucinum</name>
    <dbReference type="NCBI Taxonomy" id="1424081"/>
    <lineage>
        <taxon>Bacteria</taxon>
        <taxon>Bacillati</taxon>
        <taxon>Actinomycetota</taxon>
        <taxon>Actinomycetes</taxon>
        <taxon>Micromonosporales</taxon>
        <taxon>Micromonosporaceae</taxon>
        <taxon>Dactylosporangium</taxon>
    </lineage>
</organism>
<reference evidence="4" key="1">
    <citation type="journal article" date="2014" name="Int. J. Syst. Evol. Microbiol.">
        <title>Complete genome sequence of Corynebacterium casei LMG S-19264T (=DSM 44701T), isolated from a smear-ripened cheese.</title>
        <authorList>
            <consortium name="US DOE Joint Genome Institute (JGI-PGF)"/>
            <person name="Walter F."/>
            <person name="Albersmeier A."/>
            <person name="Kalinowski J."/>
            <person name="Ruckert C."/>
        </authorList>
    </citation>
    <scope>NUCLEOTIDE SEQUENCE</scope>
    <source>
        <strain evidence="4">JCM 19831</strain>
    </source>
</reference>